<dbReference type="EC" id="2.7.1.169" evidence="1"/>
<comment type="caution">
    <text evidence="3">The sequence shown here is derived from an EMBL/GenBank/DDBJ whole genome shotgun (WGS) entry which is preliminary data.</text>
</comment>
<dbReference type="EMBL" id="MZGU01000004">
    <property type="protein sequence ID" value="PWB86306.1"/>
    <property type="molecule type" value="Genomic_DNA"/>
</dbReference>
<comment type="function">
    <text evidence="1">Phosphorylates (R)-pantoate to form (R)-4-phosphopantoate in the CoA biosynthesis pathway.</text>
</comment>
<dbReference type="UniPathway" id="UPA00241"/>
<name>A0A2U1S852_9EURY</name>
<keyword evidence="4" id="KW-1185">Reference proteome</keyword>
<dbReference type="PANTHER" id="PTHR42282">
    <property type="entry name" value="PANTOATE KINASE-RELATED"/>
    <property type="match status" value="1"/>
</dbReference>
<dbReference type="InterPro" id="IPR006204">
    <property type="entry name" value="GHMP_kinase_N_dom"/>
</dbReference>
<feature type="domain" description="GHMP kinase N-terminal" evidence="2">
    <location>
        <begin position="71"/>
        <end position="142"/>
    </location>
</feature>
<sequence length="285" mass="31067">MSVSVFVPSHITGFFNIRNDDNPLVNGSCGAGFLLNKGVTTSIKKTSKDETSIKINGKIDKRNETIIHEVLKLLDIEDSFKINQSVEVPIGAGFGTSAASALGTAIGISNILDLNHDMIKSGQIAHQAEIKLGSGLGDVIAELGKGIVLRTKPGAPGIGEISCFNNETIYVACKTFGEIETSDIIQDPHYKKVISDVGLNLTKKFIKNPSVDKFLDYSYKFSTDTNLMSKEVSNLIDYLNERDNILGSSMAMLGNTVFSFAYNEDAFENLEVDIYEIDNFGVKYD</sequence>
<dbReference type="Pfam" id="PF00288">
    <property type="entry name" value="GHMP_kinases_N"/>
    <property type="match status" value="1"/>
</dbReference>
<gene>
    <name evidence="3" type="ORF">MBBWO_11610</name>
</gene>
<dbReference type="InterPro" id="IPR020568">
    <property type="entry name" value="Ribosomal_Su5_D2-typ_SF"/>
</dbReference>
<keyword evidence="1" id="KW-0418">Kinase</keyword>
<dbReference type="OrthoDB" id="85822at2157"/>
<dbReference type="Proteomes" id="UP000245577">
    <property type="component" value="Unassembled WGS sequence"/>
</dbReference>
<dbReference type="AlphaFoldDB" id="A0A2U1S852"/>
<dbReference type="PANTHER" id="PTHR42282:SF1">
    <property type="entry name" value="PANTOATE KINASE"/>
    <property type="match status" value="1"/>
</dbReference>
<dbReference type="InterPro" id="IPR012043">
    <property type="entry name" value="PoK"/>
</dbReference>
<accession>A0A2U1S852</accession>
<dbReference type="GO" id="GO:0015937">
    <property type="term" value="P:coenzyme A biosynthetic process"/>
    <property type="evidence" value="ECO:0007669"/>
    <property type="project" value="UniProtKB-UniRule"/>
</dbReference>
<dbReference type="GO" id="GO:0005524">
    <property type="term" value="F:ATP binding"/>
    <property type="evidence" value="ECO:0007669"/>
    <property type="project" value="UniProtKB-KW"/>
</dbReference>
<protein>
    <recommendedName>
        <fullName evidence="1">Pantoate kinase</fullName>
        <shortName evidence="1">PoK</shortName>
        <ecNumber evidence="1">2.7.1.169</ecNumber>
    </recommendedName>
</protein>
<keyword evidence="1" id="KW-0547">Nucleotide-binding</keyword>
<comment type="catalytic activity">
    <reaction evidence="1">
        <text>(R)-pantoate + ATP = (R)-4-phosphopantoate + ADP + H(+)</text>
        <dbReference type="Rhea" id="RHEA:28246"/>
        <dbReference type="ChEBI" id="CHEBI:15378"/>
        <dbReference type="ChEBI" id="CHEBI:15980"/>
        <dbReference type="ChEBI" id="CHEBI:30616"/>
        <dbReference type="ChEBI" id="CHEBI:61294"/>
        <dbReference type="ChEBI" id="CHEBI:456216"/>
        <dbReference type="EC" id="2.7.1.169"/>
    </reaction>
</comment>
<evidence type="ECO:0000256" key="1">
    <source>
        <dbReference type="HAMAP-Rule" id="MF_02223"/>
    </source>
</evidence>
<keyword evidence="1" id="KW-0067">ATP-binding</keyword>
<dbReference type="SUPFAM" id="SSF54211">
    <property type="entry name" value="Ribosomal protein S5 domain 2-like"/>
    <property type="match status" value="1"/>
</dbReference>
<organism evidence="3 4">
    <name type="scientific">Methanobrevibacter woesei</name>
    <dbReference type="NCBI Taxonomy" id="190976"/>
    <lineage>
        <taxon>Archaea</taxon>
        <taxon>Methanobacteriati</taxon>
        <taxon>Methanobacteriota</taxon>
        <taxon>Methanomada group</taxon>
        <taxon>Methanobacteria</taxon>
        <taxon>Methanobacteriales</taxon>
        <taxon>Methanobacteriaceae</taxon>
        <taxon>Methanobrevibacter</taxon>
    </lineage>
</organism>
<comment type="similarity">
    <text evidence="1">Belongs to the GHMP kinase family. PoK subfamily.</text>
</comment>
<keyword evidence="1" id="KW-0173">Coenzyme A biosynthesis</keyword>
<dbReference type="RefSeq" id="WP_116669934.1">
    <property type="nucleotide sequence ID" value="NZ_MZGU01000004.1"/>
</dbReference>
<evidence type="ECO:0000313" key="3">
    <source>
        <dbReference type="EMBL" id="PWB86306.1"/>
    </source>
</evidence>
<evidence type="ECO:0000259" key="2">
    <source>
        <dbReference type="Pfam" id="PF00288"/>
    </source>
</evidence>
<keyword evidence="1" id="KW-0808">Transferase</keyword>
<dbReference type="HAMAP" id="MF_02223">
    <property type="entry name" value="Pantoate_kinase"/>
    <property type="match status" value="1"/>
</dbReference>
<comment type="pathway">
    <text evidence="1">Cofactor biosynthesis; coenzyme A biosynthesis.</text>
</comment>
<dbReference type="Gene3D" id="3.30.230.120">
    <property type="match status" value="1"/>
</dbReference>
<dbReference type="PIRSF" id="PIRSF016896">
    <property type="entry name" value="GHMP_arc_MJ0969"/>
    <property type="match status" value="1"/>
</dbReference>
<reference evidence="3 4" key="1">
    <citation type="submission" date="2017-03" db="EMBL/GenBank/DDBJ databases">
        <title>Genome sequence of Methanobrevibacter wosei.</title>
        <authorList>
            <person name="Poehlein A."/>
            <person name="Seedorf H."/>
            <person name="Daniel R."/>
        </authorList>
    </citation>
    <scope>NUCLEOTIDE SEQUENCE [LARGE SCALE GENOMIC DNA]</scope>
    <source>
        <strain evidence="3 4">DSM 11979</strain>
    </source>
</reference>
<evidence type="ECO:0000313" key="4">
    <source>
        <dbReference type="Proteomes" id="UP000245577"/>
    </source>
</evidence>
<dbReference type="GO" id="GO:0016301">
    <property type="term" value="F:kinase activity"/>
    <property type="evidence" value="ECO:0007669"/>
    <property type="project" value="UniProtKB-UniRule"/>
</dbReference>
<proteinExistence type="inferred from homology"/>